<evidence type="ECO:0000313" key="4">
    <source>
        <dbReference type="Proteomes" id="UP000284189"/>
    </source>
</evidence>
<keyword evidence="1" id="KW-0732">Signal</keyword>
<dbReference type="EMBL" id="QXFJ01000023">
    <property type="protein sequence ID" value="RIV70617.1"/>
    <property type="molecule type" value="Genomic_DNA"/>
</dbReference>
<dbReference type="OrthoDB" id="1452960at2"/>
<feature type="chain" id="PRO_5019239722" description="Lipoprotein" evidence="1">
    <location>
        <begin position="20"/>
        <end position="162"/>
    </location>
</feature>
<keyword evidence="5" id="KW-1185">Reference proteome</keyword>
<dbReference type="RefSeq" id="WP_119640240.1">
    <property type="nucleotide sequence ID" value="NZ_QXFJ01000023.1"/>
</dbReference>
<evidence type="ECO:0000313" key="2">
    <source>
        <dbReference type="EMBL" id="RIV70617.1"/>
    </source>
</evidence>
<dbReference type="Proteomes" id="UP000321528">
    <property type="component" value="Unassembled WGS sequence"/>
</dbReference>
<reference evidence="3 5" key="2">
    <citation type="submission" date="2019-07" db="EMBL/GenBank/DDBJ databases">
        <title>Draft genome of two Muricauda strains isolated from deep sea.</title>
        <authorList>
            <person name="Sun C."/>
        </authorList>
    </citation>
    <scope>NUCLEOTIDE SEQUENCE [LARGE SCALE GENOMIC DNA]</scope>
    <source>
        <strain evidence="3 5">NH166</strain>
    </source>
</reference>
<reference evidence="2 4" key="1">
    <citation type="submission" date="2018-08" db="EMBL/GenBank/DDBJ databases">
        <title>Proposal of Muricauda 72 sp.nov. and Muricauda NH166 sp.nov., isolated from seawater.</title>
        <authorList>
            <person name="Cheng H."/>
            <person name="Wu Y.-H."/>
            <person name="Guo L.-L."/>
            <person name="Xu X.-W."/>
        </authorList>
    </citation>
    <scope>NUCLEOTIDE SEQUENCE [LARGE SCALE GENOMIC DNA]</scope>
    <source>
        <strain evidence="2 4">NH166</strain>
    </source>
</reference>
<evidence type="ECO:0000256" key="1">
    <source>
        <dbReference type="SAM" id="SignalP"/>
    </source>
</evidence>
<evidence type="ECO:0000313" key="5">
    <source>
        <dbReference type="Proteomes" id="UP000321528"/>
    </source>
</evidence>
<dbReference type="Proteomes" id="UP000284189">
    <property type="component" value="Unassembled WGS sequence"/>
</dbReference>
<name>A0A418N7M5_9FLAO</name>
<dbReference type="PROSITE" id="PS51257">
    <property type="entry name" value="PROKAR_LIPOPROTEIN"/>
    <property type="match status" value="1"/>
</dbReference>
<evidence type="ECO:0000313" key="3">
    <source>
        <dbReference type="EMBL" id="TXK02052.1"/>
    </source>
</evidence>
<organism evidence="2 4">
    <name type="scientific">Flagellimonas aequoris</name>
    <dbReference type="NCBI Taxonomy" id="2306997"/>
    <lineage>
        <taxon>Bacteria</taxon>
        <taxon>Pseudomonadati</taxon>
        <taxon>Bacteroidota</taxon>
        <taxon>Flavobacteriia</taxon>
        <taxon>Flavobacteriales</taxon>
        <taxon>Flavobacteriaceae</taxon>
        <taxon>Flagellimonas</taxon>
    </lineage>
</organism>
<accession>A0A418N7M5</accession>
<comment type="caution">
    <text evidence="2">The sequence shown here is derived from an EMBL/GenBank/DDBJ whole genome shotgun (WGS) entry which is preliminary data.</text>
</comment>
<dbReference type="AlphaFoldDB" id="A0A418N7M5"/>
<sequence>MKSTLMLVPAMLLMVSCHGQEHKTDSATENKDKVTVEQPKGDWKVNREFDKDGNLIRYDSIYTWSSSDYADKLDRMDKDSLLQSFTSRFSGSFSPFNEEDFHSFFADDSLFTQRFFKEDFFESPIGKDFMDLDEIQKRMMDMQKKFLEQYGQKPKTQEPKQS</sequence>
<proteinExistence type="predicted"/>
<gene>
    <name evidence="2" type="ORF">D2U88_09625</name>
    <name evidence="3" type="ORF">FQ019_09550</name>
</gene>
<protein>
    <recommendedName>
        <fullName evidence="6">Lipoprotein</fullName>
    </recommendedName>
</protein>
<feature type="signal peptide" evidence="1">
    <location>
        <begin position="1"/>
        <end position="19"/>
    </location>
</feature>
<dbReference type="EMBL" id="VNWL01000022">
    <property type="protein sequence ID" value="TXK02052.1"/>
    <property type="molecule type" value="Genomic_DNA"/>
</dbReference>
<evidence type="ECO:0008006" key="6">
    <source>
        <dbReference type="Google" id="ProtNLM"/>
    </source>
</evidence>